<dbReference type="RefSeq" id="WP_133640083.1">
    <property type="nucleotide sequence ID" value="NZ_SNZV01000004.1"/>
</dbReference>
<organism evidence="1 2">
    <name type="scientific">Sphingobacterium paludis</name>
    <dbReference type="NCBI Taxonomy" id="1476465"/>
    <lineage>
        <taxon>Bacteria</taxon>
        <taxon>Pseudomonadati</taxon>
        <taxon>Bacteroidota</taxon>
        <taxon>Sphingobacteriia</taxon>
        <taxon>Sphingobacteriales</taxon>
        <taxon>Sphingobacteriaceae</taxon>
        <taxon>Sphingobacterium</taxon>
    </lineage>
</organism>
<evidence type="ECO:0000313" key="1">
    <source>
        <dbReference type="EMBL" id="TDS13757.1"/>
    </source>
</evidence>
<protein>
    <recommendedName>
        <fullName evidence="3">TetR family transcriptional regulator</fullName>
    </recommendedName>
</protein>
<name>A0A4R7D0D1_9SPHI</name>
<dbReference type="SUPFAM" id="SSF46689">
    <property type="entry name" value="Homeodomain-like"/>
    <property type="match status" value="1"/>
</dbReference>
<dbReference type="Proteomes" id="UP000294752">
    <property type="component" value="Unassembled WGS sequence"/>
</dbReference>
<reference evidence="1 2" key="1">
    <citation type="submission" date="2019-03" db="EMBL/GenBank/DDBJ databases">
        <title>Genomic Encyclopedia of Type Strains, Phase III (KMG-III): the genomes of soil and plant-associated and newly described type strains.</title>
        <authorList>
            <person name="Whitman W."/>
        </authorList>
    </citation>
    <scope>NUCLEOTIDE SEQUENCE [LARGE SCALE GENOMIC DNA]</scope>
    <source>
        <strain evidence="1 2">CGMCC 1.12801</strain>
    </source>
</reference>
<dbReference type="EMBL" id="SNZV01000004">
    <property type="protein sequence ID" value="TDS13757.1"/>
    <property type="molecule type" value="Genomic_DNA"/>
</dbReference>
<dbReference type="InterPro" id="IPR009057">
    <property type="entry name" value="Homeodomain-like_sf"/>
</dbReference>
<proteinExistence type="predicted"/>
<comment type="caution">
    <text evidence="1">The sequence shown here is derived from an EMBL/GenBank/DDBJ whole genome shotgun (WGS) entry which is preliminary data.</text>
</comment>
<evidence type="ECO:0008006" key="3">
    <source>
        <dbReference type="Google" id="ProtNLM"/>
    </source>
</evidence>
<dbReference type="Gene3D" id="1.10.357.10">
    <property type="entry name" value="Tetracycline Repressor, domain 2"/>
    <property type="match status" value="1"/>
</dbReference>
<sequence length="209" mass="23461">MNRKKKPSPKTTRNRQRSINLLLESVGGILASKSYSELNITELTAFSRLNPKLIYLYFGGLDGLIEQYLHNKQQNLSPSQKLSQNIALHPQHAADEDLFSLLETQLDELLHDNELKGILHWGLSSKNLKAMAALQKHEDTLHKALEVSKANKNMANNFDPVAFALLAAGATFLAIQSKNKATSLFNIDLHNDDVRNQLKRVLERLLVNG</sequence>
<evidence type="ECO:0000313" key="2">
    <source>
        <dbReference type="Proteomes" id="UP000294752"/>
    </source>
</evidence>
<keyword evidence="2" id="KW-1185">Reference proteome</keyword>
<dbReference type="OrthoDB" id="836882at2"/>
<accession>A0A4R7D0D1</accession>
<dbReference type="AlphaFoldDB" id="A0A4R7D0D1"/>
<gene>
    <name evidence="1" type="ORF">B0I21_10483</name>
</gene>